<evidence type="ECO:0000313" key="2">
    <source>
        <dbReference type="Proteomes" id="UP000835052"/>
    </source>
</evidence>
<name>A0A8S1HZA5_9PELO</name>
<reference evidence="1" key="1">
    <citation type="submission" date="2020-10" db="EMBL/GenBank/DDBJ databases">
        <authorList>
            <person name="Kikuchi T."/>
        </authorList>
    </citation>
    <scope>NUCLEOTIDE SEQUENCE</scope>
    <source>
        <strain evidence="1">NKZ352</strain>
    </source>
</reference>
<proteinExistence type="predicted"/>
<dbReference type="AlphaFoldDB" id="A0A8S1HZA5"/>
<sequence>MIRLRLSHSSGFQAEAMRFFTALLLATLASSALAMFRSSSRGMATVDVGSGDVMWVPMPRQVAVQPEYVHRRCVFCRGYNRR</sequence>
<comment type="caution">
    <text evidence="1">The sequence shown here is derived from an EMBL/GenBank/DDBJ whole genome shotgun (WGS) entry which is preliminary data.</text>
</comment>
<protein>
    <submittedName>
        <fullName evidence="1">Uncharacterized protein</fullName>
    </submittedName>
</protein>
<dbReference type="Proteomes" id="UP000835052">
    <property type="component" value="Unassembled WGS sequence"/>
</dbReference>
<dbReference type="EMBL" id="CAJGYM010000139">
    <property type="protein sequence ID" value="CAD6198793.1"/>
    <property type="molecule type" value="Genomic_DNA"/>
</dbReference>
<evidence type="ECO:0000313" key="1">
    <source>
        <dbReference type="EMBL" id="CAD6198793.1"/>
    </source>
</evidence>
<organism evidence="1 2">
    <name type="scientific">Caenorhabditis auriculariae</name>
    <dbReference type="NCBI Taxonomy" id="2777116"/>
    <lineage>
        <taxon>Eukaryota</taxon>
        <taxon>Metazoa</taxon>
        <taxon>Ecdysozoa</taxon>
        <taxon>Nematoda</taxon>
        <taxon>Chromadorea</taxon>
        <taxon>Rhabditida</taxon>
        <taxon>Rhabditina</taxon>
        <taxon>Rhabditomorpha</taxon>
        <taxon>Rhabditoidea</taxon>
        <taxon>Rhabditidae</taxon>
        <taxon>Peloderinae</taxon>
        <taxon>Caenorhabditis</taxon>
    </lineage>
</organism>
<dbReference type="OrthoDB" id="5815263at2759"/>
<gene>
    <name evidence="1" type="ORF">CAUJ_LOCUS14699</name>
</gene>
<keyword evidence="2" id="KW-1185">Reference proteome</keyword>
<accession>A0A8S1HZA5</accession>